<protein>
    <submittedName>
        <fullName evidence="5">SH2 domain-containing protein</fullName>
    </submittedName>
</protein>
<keyword evidence="6" id="KW-1185">Reference proteome</keyword>
<name>A0A8S9ZZA6_9BILA</name>
<dbReference type="OrthoDB" id="21085at2759"/>
<dbReference type="Gene3D" id="3.30.505.10">
    <property type="entry name" value="SH2 domain"/>
    <property type="match status" value="1"/>
</dbReference>
<feature type="non-terminal residue" evidence="5">
    <location>
        <position position="1"/>
    </location>
</feature>
<evidence type="ECO:0000256" key="1">
    <source>
        <dbReference type="PROSITE-ProRule" id="PRU00191"/>
    </source>
</evidence>
<accession>A0A8S9ZZA6</accession>
<evidence type="ECO:0000313" key="6">
    <source>
        <dbReference type="Proteomes" id="UP000605970"/>
    </source>
</evidence>
<dbReference type="Pfam" id="PF00017">
    <property type="entry name" value="SH2"/>
    <property type="match status" value="1"/>
</dbReference>
<keyword evidence="3" id="KW-0732">Signal</keyword>
<dbReference type="AlphaFoldDB" id="A0A8S9ZZA6"/>
<dbReference type="InterPro" id="IPR036860">
    <property type="entry name" value="SH2_dom_sf"/>
</dbReference>
<dbReference type="Proteomes" id="UP000605970">
    <property type="component" value="Unassembled WGS sequence"/>
</dbReference>
<feature type="domain" description="SH2" evidence="4">
    <location>
        <begin position="278"/>
        <end position="397"/>
    </location>
</feature>
<feature type="signal peptide" evidence="3">
    <location>
        <begin position="1"/>
        <end position="24"/>
    </location>
</feature>
<dbReference type="CDD" id="cd00173">
    <property type="entry name" value="SH2"/>
    <property type="match status" value="1"/>
</dbReference>
<dbReference type="SUPFAM" id="SSF55550">
    <property type="entry name" value="SH2 domain"/>
    <property type="match status" value="1"/>
</dbReference>
<evidence type="ECO:0000256" key="3">
    <source>
        <dbReference type="SAM" id="SignalP"/>
    </source>
</evidence>
<gene>
    <name evidence="5" type="ORF">Mgra_00002136</name>
</gene>
<keyword evidence="1" id="KW-0727">SH2 domain</keyword>
<comment type="caution">
    <text evidence="5">The sequence shown here is derived from an EMBL/GenBank/DDBJ whole genome shotgun (WGS) entry which is preliminary data.</text>
</comment>
<dbReference type="InterPro" id="IPR000980">
    <property type="entry name" value="SH2"/>
</dbReference>
<dbReference type="EMBL" id="JABEBT010000012">
    <property type="protein sequence ID" value="KAF7638459.1"/>
    <property type="molecule type" value="Genomic_DNA"/>
</dbReference>
<feature type="coiled-coil region" evidence="2">
    <location>
        <begin position="55"/>
        <end position="89"/>
    </location>
</feature>
<sequence>VFNGQILFFLFLFVPLFFRMVVQVLPSSQLFFHCPRASPEATGSSLNSPTSPLSINNFIKNWQNVEEKEEEKEENIKKIKEDLLLKELKENGDKECLLIVSLLNNNNNNKLENGKEIINNENNQRPRFSLDRLIPKELQLEITKPIIEIENNKQKIINGEFSLQKSSPHGQCQGIVFIHFQQENNFFNIKIEEEKKKIINENKKNKKINLLLFNEQRKQQNNNNNKEVSYKEQKIEKQKINNNNNSFSSLSSIYSSLPSSLRSGVTLLEQIIKSHPIWFLPHLDRQAASHLLRNQETGVFIVRGSSRLLFNNSFRSSSSVMALSVKLPKKEENEEIINNEDIIIDNLDHFLIESVGNGQSVKLQGSLHTFTSLPLLLEYYSQPEAIQEIKCSLCLPKAIIKCKSIQDLQGLALMGQGYFLNIFF</sequence>
<keyword evidence="2" id="KW-0175">Coiled coil</keyword>
<reference evidence="5" key="1">
    <citation type="journal article" date="2020" name="Ecol. Evol.">
        <title>Genome structure and content of the rice root-knot nematode (Meloidogyne graminicola).</title>
        <authorList>
            <person name="Phan N.T."/>
            <person name="Danchin E.G.J."/>
            <person name="Klopp C."/>
            <person name="Perfus-Barbeoch L."/>
            <person name="Kozlowski D.K."/>
            <person name="Koutsovoulos G.D."/>
            <person name="Lopez-Roques C."/>
            <person name="Bouchez O."/>
            <person name="Zahm M."/>
            <person name="Besnard G."/>
            <person name="Bellafiore S."/>
        </authorList>
    </citation>
    <scope>NUCLEOTIDE SEQUENCE</scope>
    <source>
        <strain evidence="5">VN-18</strain>
    </source>
</reference>
<evidence type="ECO:0000259" key="4">
    <source>
        <dbReference type="PROSITE" id="PS50001"/>
    </source>
</evidence>
<proteinExistence type="predicted"/>
<dbReference type="SMART" id="SM00252">
    <property type="entry name" value="SH2"/>
    <property type="match status" value="1"/>
</dbReference>
<dbReference type="PROSITE" id="PS50001">
    <property type="entry name" value="SH2"/>
    <property type="match status" value="1"/>
</dbReference>
<evidence type="ECO:0000256" key="2">
    <source>
        <dbReference type="SAM" id="Coils"/>
    </source>
</evidence>
<organism evidence="5 6">
    <name type="scientific">Meloidogyne graminicola</name>
    <dbReference type="NCBI Taxonomy" id="189291"/>
    <lineage>
        <taxon>Eukaryota</taxon>
        <taxon>Metazoa</taxon>
        <taxon>Ecdysozoa</taxon>
        <taxon>Nematoda</taxon>
        <taxon>Chromadorea</taxon>
        <taxon>Rhabditida</taxon>
        <taxon>Tylenchina</taxon>
        <taxon>Tylenchomorpha</taxon>
        <taxon>Tylenchoidea</taxon>
        <taxon>Meloidogynidae</taxon>
        <taxon>Meloidogyninae</taxon>
        <taxon>Meloidogyne</taxon>
    </lineage>
</organism>
<evidence type="ECO:0000313" key="5">
    <source>
        <dbReference type="EMBL" id="KAF7638459.1"/>
    </source>
</evidence>
<feature type="chain" id="PRO_5035877107" evidence="3">
    <location>
        <begin position="25"/>
        <end position="424"/>
    </location>
</feature>